<accession>A0A0F9Y2P0</accession>
<proteinExistence type="predicted"/>
<reference evidence="1" key="1">
    <citation type="journal article" date="2015" name="Nature">
        <title>Complex archaea that bridge the gap between prokaryotes and eukaryotes.</title>
        <authorList>
            <person name="Spang A."/>
            <person name="Saw J.H."/>
            <person name="Jorgensen S.L."/>
            <person name="Zaremba-Niedzwiedzka K."/>
            <person name="Martijn J."/>
            <person name="Lind A.E."/>
            <person name="van Eijk R."/>
            <person name="Schleper C."/>
            <person name="Guy L."/>
            <person name="Ettema T.J."/>
        </authorList>
    </citation>
    <scope>NUCLEOTIDE SEQUENCE</scope>
</reference>
<dbReference type="EMBL" id="LAZR01000049">
    <property type="protein sequence ID" value="KKN98923.1"/>
    <property type="molecule type" value="Genomic_DNA"/>
</dbReference>
<dbReference type="Gene3D" id="2.30.31.10">
    <property type="entry name" value="Transcriptional Coactivator Pc4, Chain A"/>
    <property type="match status" value="1"/>
</dbReference>
<dbReference type="GO" id="GO:0003677">
    <property type="term" value="F:DNA binding"/>
    <property type="evidence" value="ECO:0007669"/>
    <property type="project" value="InterPro"/>
</dbReference>
<dbReference type="InterPro" id="IPR009044">
    <property type="entry name" value="ssDNA-bd_transcriptional_reg"/>
</dbReference>
<gene>
    <name evidence="1" type="ORF">LCGC14_0141680</name>
</gene>
<dbReference type="GO" id="GO:0006355">
    <property type="term" value="P:regulation of DNA-templated transcription"/>
    <property type="evidence" value="ECO:0007669"/>
    <property type="project" value="InterPro"/>
</dbReference>
<organism evidence="1">
    <name type="scientific">marine sediment metagenome</name>
    <dbReference type="NCBI Taxonomy" id="412755"/>
    <lineage>
        <taxon>unclassified sequences</taxon>
        <taxon>metagenomes</taxon>
        <taxon>ecological metagenomes</taxon>
    </lineage>
</organism>
<sequence length="158" mass="17730">MADKYSKSFILYKAKNDGNGAASQWSLGSKKDCVFLEMANQKGKDKDGNANFDWPNKISFKLGESDLGELLTVLMGIKDGVGPIDQESKKHKGLFHSNPKGNAVLYFGYDKNRMLRIHLSVKRDDQKTVVRHAISEGEACILRTLLCRAIEVMYGWND</sequence>
<protein>
    <submittedName>
        <fullName evidence="1">Uncharacterized protein</fullName>
    </submittedName>
</protein>
<evidence type="ECO:0000313" key="1">
    <source>
        <dbReference type="EMBL" id="KKN98923.1"/>
    </source>
</evidence>
<name>A0A0F9Y2P0_9ZZZZ</name>
<dbReference type="AlphaFoldDB" id="A0A0F9Y2P0"/>
<comment type="caution">
    <text evidence="1">The sequence shown here is derived from an EMBL/GenBank/DDBJ whole genome shotgun (WGS) entry which is preliminary data.</text>
</comment>